<dbReference type="InterPro" id="IPR011344">
    <property type="entry name" value="ssDNA-bd"/>
</dbReference>
<dbReference type="EMBL" id="LAZR01000343">
    <property type="protein sequence ID" value="KKN73493.1"/>
    <property type="molecule type" value="Genomic_DNA"/>
</dbReference>
<dbReference type="GO" id="GO:0003697">
    <property type="term" value="F:single-stranded DNA binding"/>
    <property type="evidence" value="ECO:0007669"/>
    <property type="project" value="InterPro"/>
</dbReference>
<gene>
    <name evidence="3" type="ORF">LCGC14_0400690</name>
</gene>
<dbReference type="InterPro" id="IPR000424">
    <property type="entry name" value="Primosome_PriB/ssb"/>
</dbReference>
<reference evidence="3" key="1">
    <citation type="journal article" date="2015" name="Nature">
        <title>Complex archaea that bridge the gap between prokaryotes and eukaryotes.</title>
        <authorList>
            <person name="Spang A."/>
            <person name="Saw J.H."/>
            <person name="Jorgensen S.L."/>
            <person name="Zaremba-Niedzwiedzka K."/>
            <person name="Martijn J."/>
            <person name="Lind A.E."/>
            <person name="van Eijk R."/>
            <person name="Schleper C."/>
            <person name="Guy L."/>
            <person name="Ettema T.J."/>
        </authorList>
    </citation>
    <scope>NUCLEOTIDE SEQUENCE</scope>
</reference>
<evidence type="ECO:0008006" key="4">
    <source>
        <dbReference type="Google" id="ProtNLM"/>
    </source>
</evidence>
<organism evidence="3">
    <name type="scientific">marine sediment metagenome</name>
    <dbReference type="NCBI Taxonomy" id="412755"/>
    <lineage>
        <taxon>unclassified sequences</taxon>
        <taxon>metagenomes</taxon>
        <taxon>ecological metagenomes</taxon>
    </lineage>
</organism>
<evidence type="ECO:0000256" key="1">
    <source>
        <dbReference type="ARBA" id="ARBA00023125"/>
    </source>
</evidence>
<dbReference type="CDD" id="cd04496">
    <property type="entry name" value="SSB_OBF"/>
    <property type="match status" value="1"/>
</dbReference>
<dbReference type="PANTHER" id="PTHR10302:SF27">
    <property type="entry name" value="SINGLE-STRANDED DNA-BINDING PROTEIN"/>
    <property type="match status" value="1"/>
</dbReference>
<dbReference type="SUPFAM" id="SSF50249">
    <property type="entry name" value="Nucleic acid-binding proteins"/>
    <property type="match status" value="1"/>
</dbReference>
<proteinExistence type="inferred from homology"/>
<dbReference type="PIRSF" id="PIRSF002070">
    <property type="entry name" value="SSB"/>
    <property type="match status" value="1"/>
</dbReference>
<dbReference type="Gene3D" id="2.40.50.140">
    <property type="entry name" value="Nucleic acid-binding proteins"/>
    <property type="match status" value="1"/>
</dbReference>
<feature type="compositionally biased region" description="Basic and acidic residues" evidence="2">
    <location>
        <begin position="114"/>
        <end position="123"/>
    </location>
</feature>
<sequence length="123" mass="13867">MNYNLIVLGGNITRDIELSYTPNQVAVANFGIAVNKKYKGKESVVFIDCVAFSGRAETLHKYLSKGDPLFITGELTLDQWEKDGVKHSRHKVLVQSFQFIGDQNKQDVTSQQTQDKDTNDIPF</sequence>
<dbReference type="HAMAP" id="MF_00984">
    <property type="entry name" value="SSB"/>
    <property type="match status" value="1"/>
</dbReference>
<evidence type="ECO:0000313" key="3">
    <source>
        <dbReference type="EMBL" id="KKN73493.1"/>
    </source>
</evidence>
<evidence type="ECO:0000256" key="2">
    <source>
        <dbReference type="SAM" id="MobiDB-lite"/>
    </source>
</evidence>
<dbReference type="PANTHER" id="PTHR10302">
    <property type="entry name" value="SINGLE-STRANDED DNA-BINDING PROTEIN"/>
    <property type="match status" value="1"/>
</dbReference>
<comment type="caution">
    <text evidence="3">The sequence shown here is derived from an EMBL/GenBank/DDBJ whole genome shotgun (WGS) entry which is preliminary data.</text>
</comment>
<dbReference type="AlphaFoldDB" id="A0A0F9W638"/>
<name>A0A0F9W638_9ZZZZ</name>
<feature type="region of interest" description="Disordered" evidence="2">
    <location>
        <begin position="104"/>
        <end position="123"/>
    </location>
</feature>
<dbReference type="PROSITE" id="PS50935">
    <property type="entry name" value="SSB"/>
    <property type="match status" value="1"/>
</dbReference>
<dbReference type="InterPro" id="IPR012340">
    <property type="entry name" value="NA-bd_OB-fold"/>
</dbReference>
<protein>
    <recommendedName>
        <fullName evidence="4">Single-stranded DNA-binding protein</fullName>
    </recommendedName>
</protein>
<keyword evidence="1" id="KW-0238">DNA-binding</keyword>
<dbReference type="GO" id="GO:0009295">
    <property type="term" value="C:nucleoid"/>
    <property type="evidence" value="ECO:0007669"/>
    <property type="project" value="TreeGrafter"/>
</dbReference>
<dbReference type="NCBIfam" id="TIGR00621">
    <property type="entry name" value="ssb"/>
    <property type="match status" value="1"/>
</dbReference>
<feature type="compositionally biased region" description="Polar residues" evidence="2">
    <location>
        <begin position="104"/>
        <end position="113"/>
    </location>
</feature>
<dbReference type="Pfam" id="PF00436">
    <property type="entry name" value="SSB"/>
    <property type="match status" value="1"/>
</dbReference>
<dbReference type="GO" id="GO:0006260">
    <property type="term" value="P:DNA replication"/>
    <property type="evidence" value="ECO:0007669"/>
    <property type="project" value="InterPro"/>
</dbReference>
<accession>A0A0F9W638</accession>